<dbReference type="GeneID" id="94843444"/>
<feature type="domain" description="Protein kinase" evidence="6">
    <location>
        <begin position="1"/>
        <end position="80"/>
    </location>
</feature>
<dbReference type="RefSeq" id="XP_068353599.1">
    <property type="nucleotide sequence ID" value="XM_068508740.1"/>
</dbReference>
<keyword evidence="2" id="KW-0808">Transferase</keyword>
<evidence type="ECO:0000256" key="3">
    <source>
        <dbReference type="ARBA" id="ARBA00022741"/>
    </source>
</evidence>
<dbReference type="Proteomes" id="UP000179807">
    <property type="component" value="Unassembled WGS sequence"/>
</dbReference>
<evidence type="ECO:0000259" key="6">
    <source>
        <dbReference type="PROSITE" id="PS50011"/>
    </source>
</evidence>
<keyword evidence="4" id="KW-0418">Kinase</keyword>
<dbReference type="InterPro" id="IPR000719">
    <property type="entry name" value="Prot_kinase_dom"/>
</dbReference>
<accession>A0A1J4JMW3</accession>
<dbReference type="OrthoDB" id="1725641at2759"/>
<gene>
    <name evidence="7" type="ORF">TRFO_32871</name>
</gene>
<evidence type="ECO:0000313" key="8">
    <source>
        <dbReference type="Proteomes" id="UP000179807"/>
    </source>
</evidence>
<evidence type="ECO:0000313" key="7">
    <source>
        <dbReference type="EMBL" id="OHT00463.1"/>
    </source>
</evidence>
<comment type="caution">
    <text evidence="7">The sequence shown here is derived from an EMBL/GenBank/DDBJ whole genome shotgun (WGS) entry which is preliminary data.</text>
</comment>
<dbReference type="GO" id="GO:0005737">
    <property type="term" value="C:cytoplasm"/>
    <property type="evidence" value="ECO:0007669"/>
    <property type="project" value="TreeGrafter"/>
</dbReference>
<dbReference type="GO" id="GO:0004674">
    <property type="term" value="F:protein serine/threonine kinase activity"/>
    <property type="evidence" value="ECO:0007669"/>
    <property type="project" value="UniProtKB-KW"/>
</dbReference>
<proteinExistence type="predicted"/>
<reference evidence="7" key="1">
    <citation type="submission" date="2016-10" db="EMBL/GenBank/DDBJ databases">
        <authorList>
            <person name="Benchimol M."/>
            <person name="Almeida L.G."/>
            <person name="Vasconcelos A.T."/>
            <person name="Perreira-Neves A."/>
            <person name="Rosa I.A."/>
            <person name="Tasca T."/>
            <person name="Bogo M.R."/>
            <person name="de Souza W."/>
        </authorList>
    </citation>
    <scope>NUCLEOTIDE SEQUENCE [LARGE SCALE GENOMIC DNA]</scope>
    <source>
        <strain evidence="7">K</strain>
    </source>
</reference>
<dbReference type="PANTHER" id="PTHR24346:SF82">
    <property type="entry name" value="KP78A-RELATED"/>
    <property type="match status" value="1"/>
</dbReference>
<dbReference type="Gene3D" id="1.10.510.10">
    <property type="entry name" value="Transferase(Phosphotransferase) domain 1"/>
    <property type="match status" value="1"/>
</dbReference>
<dbReference type="VEuPathDB" id="TrichDB:TRFO_32871"/>
<dbReference type="SUPFAM" id="SSF56112">
    <property type="entry name" value="Protein kinase-like (PK-like)"/>
    <property type="match status" value="1"/>
</dbReference>
<dbReference type="PROSITE" id="PS50011">
    <property type="entry name" value="PROTEIN_KINASE_DOM"/>
    <property type="match status" value="1"/>
</dbReference>
<evidence type="ECO:0000256" key="5">
    <source>
        <dbReference type="ARBA" id="ARBA00022840"/>
    </source>
</evidence>
<evidence type="ECO:0000256" key="1">
    <source>
        <dbReference type="ARBA" id="ARBA00022527"/>
    </source>
</evidence>
<dbReference type="GO" id="GO:0005524">
    <property type="term" value="F:ATP binding"/>
    <property type="evidence" value="ECO:0007669"/>
    <property type="project" value="UniProtKB-KW"/>
</dbReference>
<keyword evidence="8" id="KW-1185">Reference proteome</keyword>
<dbReference type="AlphaFoldDB" id="A0A1J4JMW3"/>
<dbReference type="EMBL" id="MLAK01000954">
    <property type="protein sequence ID" value="OHT00463.1"/>
    <property type="molecule type" value="Genomic_DNA"/>
</dbReference>
<keyword evidence="3" id="KW-0547">Nucleotide-binding</keyword>
<name>A0A1J4JMW3_9EUKA</name>
<dbReference type="GO" id="GO:0035556">
    <property type="term" value="P:intracellular signal transduction"/>
    <property type="evidence" value="ECO:0007669"/>
    <property type="project" value="TreeGrafter"/>
</dbReference>
<keyword evidence="1" id="KW-0723">Serine/threonine-protein kinase</keyword>
<keyword evidence="5" id="KW-0067">ATP-binding</keyword>
<sequence>MTLIFWKKNGYILYIYIKTNIQGHLPFDDPSIRNLMIKVKNGRYQMPPFIPEIQDLIARMLVVDPTKRLTIDQIKEHPAFHIGLPKNYTIPKPLPLPFLPDPINVESLDPKIYTVLVHLGYNDEEEIHSELESSSHNMAKVFCHILTSTFSFDSLPWDDNGTLSHYPSEAFLVESQQAFTSSADPFTKKLPPLSAGSPDLFSSVVEKTQWPTDNEMPADTFEGGTIISSIKLPLLQLITGIQQMLTTHMFKFFYPNDFTIITKHPDDLMYIVIIASLDEDDSVSLNIQHKNGSIVLFSTFVQMVQDLINSFS</sequence>
<evidence type="ECO:0000256" key="4">
    <source>
        <dbReference type="ARBA" id="ARBA00022777"/>
    </source>
</evidence>
<dbReference type="InterPro" id="IPR011009">
    <property type="entry name" value="Kinase-like_dom_sf"/>
</dbReference>
<organism evidence="7 8">
    <name type="scientific">Tritrichomonas foetus</name>
    <dbReference type="NCBI Taxonomy" id="1144522"/>
    <lineage>
        <taxon>Eukaryota</taxon>
        <taxon>Metamonada</taxon>
        <taxon>Parabasalia</taxon>
        <taxon>Tritrichomonadida</taxon>
        <taxon>Tritrichomonadidae</taxon>
        <taxon>Tritrichomonas</taxon>
    </lineage>
</organism>
<dbReference type="PANTHER" id="PTHR24346">
    <property type="entry name" value="MAP/MICROTUBULE AFFINITY-REGULATING KINASE"/>
    <property type="match status" value="1"/>
</dbReference>
<evidence type="ECO:0000256" key="2">
    <source>
        <dbReference type="ARBA" id="ARBA00022679"/>
    </source>
</evidence>
<protein>
    <recommendedName>
        <fullName evidence="6">Protein kinase domain-containing protein</fullName>
    </recommendedName>
</protein>